<dbReference type="SUPFAM" id="SSF52540">
    <property type="entry name" value="P-loop containing nucleoside triphosphate hydrolases"/>
    <property type="match status" value="1"/>
</dbReference>
<reference evidence="3" key="2">
    <citation type="submission" date="2025-08" db="UniProtKB">
        <authorList>
            <consortium name="Ensembl"/>
        </authorList>
    </citation>
    <scope>IDENTIFICATION</scope>
</reference>
<dbReference type="Gene3D" id="3.40.50.300">
    <property type="entry name" value="P-loop containing nucleotide triphosphate hydrolases"/>
    <property type="match status" value="2"/>
</dbReference>
<keyword evidence="1" id="KW-0175">Coiled coil</keyword>
<sequence>MFTCFRNDSECGAFNGVIKTFSLNTDSLIEKYKNAELQLRFLKTEEEKIKAKLNRIIRKRKKKVYSSLTETIENIMKEGYKKAAEFRGEGMLYNMRETIKNHVHSKKDMFEGAKNTMLEKLHSLMRDILETLEETMKESFELSFKTDGSSLPDVSTELDMVKKHYHQLADEEINAQSLYYLDDREIDNLITKAGPRVIFKNNLKRLKGKQEHAEAADVVQEEQSSNQGPTVFFQQCEQEHEEAADVVQVLPSTSSKGKRKSDLQAESLKCSPAAKRRCDSDTKILSEVKSIMKQIKDDINDKEELGAFIKNKISDLEIDKRELVGVFGRSGAGKSSLINAIIDEKNLLPTGSISACTSVMIKVEANTRSLKYEAEIEFIKKEEWHDELWSLKTYKKGDDDYRDMVKKLSALYGEEWRDKSPKNLIEPKYFKNIPEFLASKRKSLSCDTAQELSQKLRIYTKGGPKQEDGYTAPQWFWPLVKSVTVRVPHNELLQHVTLVDLPGNGDRNKSRNEMWKQIVVDCSTVWIVAEITRAASEVEAWEILKSAHGLIGNGGQCQQIHFICTKSDPADDRVPKNKEAKEEVMNEFQELSEQFSDKGFKVFTVSADEFLKRKRVKEDDNEIPKLQDFLQNLNDCHSETVNYVNGAYGILSLIEGARCSKAGVGKADDVCKVLEKNMREQLDQVKRAVDEAMKDFEQCLTEGVKNSKTSEEKLKFFLDRDQEPSFFKTLEAVVWKYGIHQTKKGEQINLNTVLASCLTDSIDEEFRKTFPNDVKGGSFNGVISRFSLDTKSLIQKYQDVKLQLIFLQTEEDKIKAKLNKIILKGKKIIYNSLTETIEKNMKKCYEDARKISGTDALKKMRKTIETHVSSNRNMYEDAKKTMMKKMNILMTIICKELEETMDHSIKHSLKASALSESLPDVSEHLETVQQHYSEVKRSQEGEMTSQ</sequence>
<evidence type="ECO:0000313" key="4">
    <source>
        <dbReference type="Proteomes" id="UP000472276"/>
    </source>
</evidence>
<name>A0AAZ1Y3Q1_OREAU</name>
<organism evidence="3 4">
    <name type="scientific">Oreochromis aureus</name>
    <name type="common">Israeli tilapia</name>
    <name type="synonym">Chromis aureus</name>
    <dbReference type="NCBI Taxonomy" id="47969"/>
    <lineage>
        <taxon>Eukaryota</taxon>
        <taxon>Metazoa</taxon>
        <taxon>Chordata</taxon>
        <taxon>Craniata</taxon>
        <taxon>Vertebrata</taxon>
        <taxon>Euteleostomi</taxon>
        <taxon>Actinopterygii</taxon>
        <taxon>Neopterygii</taxon>
        <taxon>Teleostei</taxon>
        <taxon>Neoteleostei</taxon>
        <taxon>Acanthomorphata</taxon>
        <taxon>Ovalentaria</taxon>
        <taxon>Cichlomorphae</taxon>
        <taxon>Cichliformes</taxon>
        <taxon>Cichlidae</taxon>
        <taxon>African cichlids</taxon>
        <taxon>Pseudocrenilabrinae</taxon>
        <taxon>Oreochromini</taxon>
        <taxon>Oreochromis</taxon>
    </lineage>
</organism>
<dbReference type="PANTHER" id="PTHR47308:SF1">
    <property type="entry name" value="NUCLEAR GTPASE SLIP-GC"/>
    <property type="match status" value="1"/>
</dbReference>
<evidence type="ECO:0000259" key="2">
    <source>
        <dbReference type="Pfam" id="PF00350"/>
    </source>
</evidence>
<feature type="coiled-coil region" evidence="1">
    <location>
        <begin position="671"/>
        <end position="702"/>
    </location>
</feature>
<dbReference type="AlphaFoldDB" id="A0AAZ1Y3Q1"/>
<reference evidence="3" key="3">
    <citation type="submission" date="2025-09" db="UniProtKB">
        <authorList>
            <consortium name="Ensembl"/>
        </authorList>
    </citation>
    <scope>IDENTIFICATION</scope>
</reference>
<feature type="coiled-coil region" evidence="1">
    <location>
        <begin position="25"/>
        <end position="62"/>
    </location>
</feature>
<keyword evidence="4" id="KW-1185">Reference proteome</keyword>
<dbReference type="GO" id="GO:0003924">
    <property type="term" value="F:GTPase activity"/>
    <property type="evidence" value="ECO:0007669"/>
    <property type="project" value="TreeGrafter"/>
</dbReference>
<dbReference type="PANTHER" id="PTHR47308">
    <property type="entry name" value="NUCLEAR GTPASE SLIP-GC"/>
    <property type="match status" value="1"/>
</dbReference>
<dbReference type="InterPro" id="IPR045063">
    <property type="entry name" value="Dynamin_N"/>
</dbReference>
<evidence type="ECO:0000313" key="3">
    <source>
        <dbReference type="Ensembl" id="ENSOABP00000074445.1"/>
    </source>
</evidence>
<dbReference type="Ensembl" id="ENSOABT00000063879.1">
    <property type="protein sequence ID" value="ENSOABP00000074445.1"/>
    <property type="gene ID" value="ENSOABG00000029503.1"/>
</dbReference>
<gene>
    <name evidence="3" type="primary">LOC116313182</name>
</gene>
<protein>
    <recommendedName>
        <fullName evidence="2">Dynamin N-terminal domain-containing protein</fullName>
    </recommendedName>
</protein>
<reference evidence="4" key="1">
    <citation type="submission" date="2020-03" db="EMBL/GenBank/DDBJ databases">
        <title>Evolution of repeat sequences and sex chromosomes of tilapia species revealed by chromosome-level genomes.</title>
        <authorList>
            <person name="Xu L."/>
            <person name="Tao W."/>
            <person name="Wang D."/>
            <person name="Zhou Q."/>
        </authorList>
    </citation>
    <scope>NUCLEOTIDE SEQUENCE [LARGE SCALE GENOMIC DNA]</scope>
    <source>
        <strain evidence="4">Israel</strain>
    </source>
</reference>
<accession>A0AAZ1Y3Q1</accession>
<evidence type="ECO:0000256" key="1">
    <source>
        <dbReference type="SAM" id="Coils"/>
    </source>
</evidence>
<dbReference type="Proteomes" id="UP000472276">
    <property type="component" value="Unassembled WGS sequence"/>
</dbReference>
<dbReference type="InterPro" id="IPR053082">
    <property type="entry name" value="Nuclear_GTPase_SLIP-GC"/>
</dbReference>
<dbReference type="Pfam" id="PF00350">
    <property type="entry name" value="Dynamin_N"/>
    <property type="match status" value="1"/>
</dbReference>
<dbReference type="InterPro" id="IPR027417">
    <property type="entry name" value="P-loop_NTPase"/>
</dbReference>
<proteinExistence type="predicted"/>
<feature type="domain" description="Dynamin N-terminal" evidence="2">
    <location>
        <begin position="324"/>
        <end position="544"/>
    </location>
</feature>